<keyword evidence="5" id="KW-1185">Reference proteome</keyword>
<gene>
    <name evidence="4" type="ORF">BUALT_Bualt14G0022000</name>
</gene>
<protein>
    <recommendedName>
        <fullName evidence="6">Protein FAR1-RELATED SEQUENCE</fullName>
    </recommendedName>
</protein>
<evidence type="ECO:0000256" key="1">
    <source>
        <dbReference type="SAM" id="MobiDB-lite"/>
    </source>
</evidence>
<evidence type="ECO:0000259" key="2">
    <source>
        <dbReference type="Pfam" id="PF10551"/>
    </source>
</evidence>
<dbReference type="PANTHER" id="PTHR47718:SF17">
    <property type="entry name" value="PROTEIN FAR1-RELATED SEQUENCE 5-LIKE"/>
    <property type="match status" value="1"/>
</dbReference>
<evidence type="ECO:0000313" key="4">
    <source>
        <dbReference type="EMBL" id="KAG8369519.1"/>
    </source>
</evidence>
<dbReference type="PANTHER" id="PTHR47718">
    <property type="entry name" value="OS01G0519700 PROTEIN"/>
    <property type="match status" value="1"/>
</dbReference>
<feature type="region of interest" description="Disordered" evidence="1">
    <location>
        <begin position="420"/>
        <end position="450"/>
    </location>
</feature>
<dbReference type="AlphaFoldDB" id="A0AAV6WHG9"/>
<dbReference type="Pfam" id="PF10551">
    <property type="entry name" value="MULE"/>
    <property type="match status" value="1"/>
</dbReference>
<feature type="compositionally biased region" description="Low complexity" evidence="1">
    <location>
        <begin position="341"/>
        <end position="352"/>
    </location>
</feature>
<dbReference type="EMBL" id="WHWC01000014">
    <property type="protein sequence ID" value="KAG8369519.1"/>
    <property type="molecule type" value="Genomic_DNA"/>
</dbReference>
<proteinExistence type="predicted"/>
<evidence type="ECO:0000313" key="5">
    <source>
        <dbReference type="Proteomes" id="UP000826271"/>
    </source>
</evidence>
<dbReference type="InterPro" id="IPR018289">
    <property type="entry name" value="MULE_transposase_dom"/>
</dbReference>
<feature type="domain" description="ZSWIM1/3 RNaseH-like" evidence="3">
    <location>
        <begin position="70"/>
        <end position="153"/>
    </location>
</feature>
<evidence type="ECO:0000259" key="3">
    <source>
        <dbReference type="Pfam" id="PF21056"/>
    </source>
</evidence>
<feature type="compositionally biased region" description="Basic residues" evidence="1">
    <location>
        <begin position="431"/>
        <end position="440"/>
    </location>
</feature>
<dbReference type="Proteomes" id="UP000826271">
    <property type="component" value="Unassembled WGS sequence"/>
</dbReference>
<comment type="caution">
    <text evidence="4">The sequence shown here is derived from an EMBL/GenBank/DDBJ whole genome shotgun (WGS) entry which is preliminary data.</text>
</comment>
<sequence length="450" mass="51654">MVNAGICTSSVVSYMENEAHGPENLGFIRKDAYDYLSRLKRHTKVENGDASELVKHFSTGSNNESFFYWNVQLDDDNRVMNFFFRDYLCRIDYEYFGDVLSVDTTYKTNRYDLICAPFVGINHHKQDVMFGLAFMSDETQESFEWLFETFLESMSVDTTYKTNRYDLICAPFVGINHHKQNVMFGLAFMSDETQESFEWLFETFLESMSGKQPETVFTDQCQAMMNTIGKVFPSAHHRLCQWHINQNAPSHLGNLNCDSRFKAFWYKCMNYCDSEEEFEATWTKMIHEYNLSDHSWLNGMYKLRHKWAKAFNNHKFSVGLLATSSSEGTNSVLKKAGIMAQTRSSPDSSPRPTQRRRLDFTESGLGPENEGINQAPSHIPPGGDGVDGDNIVGDVPSPLTDETVDCEDIDEDGTFTLNEVEAEQQQERPKRVLKKSKYQKTPHTEPAPTK</sequence>
<organism evidence="4 5">
    <name type="scientific">Buddleja alternifolia</name>
    <dbReference type="NCBI Taxonomy" id="168488"/>
    <lineage>
        <taxon>Eukaryota</taxon>
        <taxon>Viridiplantae</taxon>
        <taxon>Streptophyta</taxon>
        <taxon>Embryophyta</taxon>
        <taxon>Tracheophyta</taxon>
        <taxon>Spermatophyta</taxon>
        <taxon>Magnoliopsida</taxon>
        <taxon>eudicotyledons</taxon>
        <taxon>Gunneridae</taxon>
        <taxon>Pentapetalae</taxon>
        <taxon>asterids</taxon>
        <taxon>lamiids</taxon>
        <taxon>Lamiales</taxon>
        <taxon>Scrophulariaceae</taxon>
        <taxon>Buddlejeae</taxon>
        <taxon>Buddleja</taxon>
    </lineage>
</organism>
<reference evidence="4" key="1">
    <citation type="submission" date="2019-10" db="EMBL/GenBank/DDBJ databases">
        <authorList>
            <person name="Zhang R."/>
            <person name="Pan Y."/>
            <person name="Wang J."/>
            <person name="Ma R."/>
            <person name="Yu S."/>
        </authorList>
    </citation>
    <scope>NUCLEOTIDE SEQUENCE</scope>
    <source>
        <strain evidence="4">LA-IB0</strain>
        <tissue evidence="4">Leaf</tissue>
    </source>
</reference>
<dbReference type="Pfam" id="PF21056">
    <property type="entry name" value="ZSWIM1-3_RNaseH-like"/>
    <property type="match status" value="1"/>
</dbReference>
<feature type="region of interest" description="Disordered" evidence="1">
    <location>
        <begin position="336"/>
        <end position="355"/>
    </location>
</feature>
<evidence type="ECO:0008006" key="6">
    <source>
        <dbReference type="Google" id="ProtNLM"/>
    </source>
</evidence>
<accession>A0AAV6WHG9</accession>
<dbReference type="InterPro" id="IPR048324">
    <property type="entry name" value="ZSWIM1-3_RNaseH-like"/>
</dbReference>
<feature type="region of interest" description="Disordered" evidence="1">
    <location>
        <begin position="361"/>
        <end position="405"/>
    </location>
</feature>
<name>A0AAV6WHG9_9LAMI</name>
<feature type="domain" description="MULE transposase" evidence="2">
    <location>
        <begin position="154"/>
        <end position="247"/>
    </location>
</feature>